<dbReference type="EMBL" id="LOTQ01000045">
    <property type="protein sequence ID" value="KVA00569.1"/>
    <property type="molecule type" value="Genomic_DNA"/>
</dbReference>
<evidence type="ECO:0000259" key="2">
    <source>
        <dbReference type="Pfam" id="PF13817"/>
    </source>
</evidence>
<protein>
    <recommendedName>
        <fullName evidence="2">Transposase IS66 C-terminal domain-containing protein</fullName>
    </recommendedName>
</protein>
<dbReference type="AlphaFoldDB" id="A0AAP1C3M5"/>
<proteinExistence type="predicted"/>
<evidence type="ECO:0000313" key="3">
    <source>
        <dbReference type="EMBL" id="KVA00569.1"/>
    </source>
</evidence>
<feature type="domain" description="Transposase IS66 C-terminal" evidence="2">
    <location>
        <begin position="14"/>
        <end position="50"/>
    </location>
</feature>
<dbReference type="Pfam" id="PF13817">
    <property type="entry name" value="DDE_Tnp_IS66_C"/>
    <property type="match status" value="1"/>
</dbReference>
<organism evidence="3 4">
    <name type="scientific">Burkholderia latens</name>
    <dbReference type="NCBI Taxonomy" id="488446"/>
    <lineage>
        <taxon>Bacteria</taxon>
        <taxon>Pseudomonadati</taxon>
        <taxon>Pseudomonadota</taxon>
        <taxon>Betaproteobacteria</taxon>
        <taxon>Burkholderiales</taxon>
        <taxon>Burkholderiaceae</taxon>
        <taxon>Burkholderia</taxon>
        <taxon>Burkholderia cepacia complex</taxon>
    </lineage>
</organism>
<gene>
    <name evidence="3" type="ORF">WI41_25275</name>
</gene>
<feature type="compositionally biased region" description="Basic residues" evidence="1">
    <location>
        <begin position="82"/>
        <end position="91"/>
    </location>
</feature>
<dbReference type="Proteomes" id="UP000056450">
    <property type="component" value="Unassembled WGS sequence"/>
</dbReference>
<name>A0AAP1C3M5_9BURK</name>
<sequence>MCSTGGERAAAMYSLIGTARLNGLDRDAYLAYVLEHIADHPINRIDELLPSNVAPSLPSTAHIQPLRERRDSSSSTTCTNEKKRRRAGFTE</sequence>
<evidence type="ECO:0000256" key="1">
    <source>
        <dbReference type="SAM" id="MobiDB-lite"/>
    </source>
</evidence>
<dbReference type="InterPro" id="IPR039552">
    <property type="entry name" value="IS66_C"/>
</dbReference>
<comment type="caution">
    <text evidence="3">The sequence shown here is derived from an EMBL/GenBank/DDBJ whole genome shotgun (WGS) entry which is preliminary data.</text>
</comment>
<accession>A0AAP1C3M5</accession>
<reference evidence="3 4" key="1">
    <citation type="submission" date="2015-11" db="EMBL/GenBank/DDBJ databases">
        <title>Expanding the genomic diversity of Burkholderia species for the development of highly accurate diagnostics.</title>
        <authorList>
            <person name="Sahl J."/>
            <person name="Keim P."/>
            <person name="Wagner D."/>
        </authorList>
    </citation>
    <scope>NUCLEOTIDE SEQUENCE [LARGE SCALE GENOMIC DNA]</scope>
    <source>
        <strain evidence="3 4">RF32-BP12</strain>
    </source>
</reference>
<feature type="region of interest" description="Disordered" evidence="1">
    <location>
        <begin position="56"/>
        <end position="91"/>
    </location>
</feature>
<evidence type="ECO:0000313" key="4">
    <source>
        <dbReference type="Proteomes" id="UP000056450"/>
    </source>
</evidence>